<name>A0A172TUY4_9BACT</name>
<reference evidence="2" key="1">
    <citation type="submission" date="2015-01" db="EMBL/GenBank/DDBJ databases">
        <title>Flavisolibacter sp./LCS9/ whole genome sequencing.</title>
        <authorList>
            <person name="Kim M.K."/>
            <person name="Srinivasan S."/>
            <person name="Lee J.-J."/>
        </authorList>
    </citation>
    <scope>NUCLEOTIDE SEQUENCE [LARGE SCALE GENOMIC DNA]</scope>
    <source>
        <strain evidence="2">LCS9</strain>
    </source>
</reference>
<accession>A0A172TUY4</accession>
<reference evidence="1 2" key="2">
    <citation type="journal article" date="2016" name="Int. J. Syst. Evol. Microbiol.">
        <title>Flavisolibacter tropicus sp. nov., isolated from tropical soil.</title>
        <authorList>
            <person name="Lee J.J."/>
            <person name="Kang M.S."/>
            <person name="Kim G.S."/>
            <person name="Lee C.S."/>
            <person name="Lim S."/>
            <person name="Lee J."/>
            <person name="Roh S.H."/>
            <person name="Kang H."/>
            <person name="Ha J.M."/>
            <person name="Bae S."/>
            <person name="Jung H.Y."/>
            <person name="Kim M.K."/>
        </authorList>
    </citation>
    <scope>NUCLEOTIDE SEQUENCE [LARGE SCALE GENOMIC DNA]</scope>
    <source>
        <strain evidence="1 2">LCS9</strain>
    </source>
</reference>
<dbReference type="KEGG" id="fla:SY85_10875"/>
<dbReference type="AlphaFoldDB" id="A0A172TUY4"/>
<proteinExistence type="predicted"/>
<dbReference type="Proteomes" id="UP000077177">
    <property type="component" value="Chromosome"/>
</dbReference>
<sequence length="124" mass="14403">MYKELARNLHKKNIVKFYINRCLLLKVCGTLAWQTIQTTMKENQKRNRLKKLSGEESLQKIKGNCTVSKNSISYKPIISNLPTISSIENTHGLIRKLWDKENLSTQEQFVAYFFNSNSHLLEIG</sequence>
<gene>
    <name evidence="1" type="ORF">SY85_10875</name>
</gene>
<evidence type="ECO:0000313" key="2">
    <source>
        <dbReference type="Proteomes" id="UP000077177"/>
    </source>
</evidence>
<keyword evidence="2" id="KW-1185">Reference proteome</keyword>
<protein>
    <submittedName>
        <fullName evidence="1">Uncharacterized protein</fullName>
    </submittedName>
</protein>
<evidence type="ECO:0000313" key="1">
    <source>
        <dbReference type="EMBL" id="ANE50931.1"/>
    </source>
</evidence>
<dbReference type="EMBL" id="CP011390">
    <property type="protein sequence ID" value="ANE50931.1"/>
    <property type="molecule type" value="Genomic_DNA"/>
</dbReference>
<organism evidence="1 2">
    <name type="scientific">Flavisolibacter tropicus</name>
    <dbReference type="NCBI Taxonomy" id="1492898"/>
    <lineage>
        <taxon>Bacteria</taxon>
        <taxon>Pseudomonadati</taxon>
        <taxon>Bacteroidota</taxon>
        <taxon>Chitinophagia</taxon>
        <taxon>Chitinophagales</taxon>
        <taxon>Chitinophagaceae</taxon>
        <taxon>Flavisolibacter</taxon>
    </lineage>
</organism>